<sequence>MKMMVRRRGESSFLSRAKKRRLSDGVAYSIFVATDEDEMVSAEEDDIFENEEEEDEDFPVEEEGNMDEDDDEDEEDDEEEDEEREDSAKVFLVGDDVWESKAFSKWREANWALFSYDIPEGDFYIVSAAYFKPLEDPRCERGSHRRSDELKMGHTFWHITNLNVFSRTHISDDAFCGARLAIEFFNSEKQDGENFEV</sequence>
<name>A0A328DA96_9ASTE</name>
<evidence type="ECO:0000313" key="2">
    <source>
        <dbReference type="EMBL" id="RAL41241.1"/>
    </source>
</evidence>
<dbReference type="AlphaFoldDB" id="A0A328DA96"/>
<dbReference type="Proteomes" id="UP000249390">
    <property type="component" value="Unassembled WGS sequence"/>
</dbReference>
<feature type="compositionally biased region" description="Acidic residues" evidence="1">
    <location>
        <begin position="34"/>
        <end position="85"/>
    </location>
</feature>
<protein>
    <submittedName>
        <fullName evidence="2">Uncharacterized protein</fullName>
    </submittedName>
</protein>
<proteinExistence type="predicted"/>
<dbReference type="EMBL" id="NQVE01000188">
    <property type="protein sequence ID" value="RAL41241.1"/>
    <property type="molecule type" value="Genomic_DNA"/>
</dbReference>
<comment type="caution">
    <text evidence="2">The sequence shown here is derived from an EMBL/GenBank/DDBJ whole genome shotgun (WGS) entry which is preliminary data.</text>
</comment>
<feature type="region of interest" description="Disordered" evidence="1">
    <location>
        <begin position="1"/>
        <end position="22"/>
    </location>
</feature>
<evidence type="ECO:0000256" key="1">
    <source>
        <dbReference type="SAM" id="MobiDB-lite"/>
    </source>
</evidence>
<keyword evidence="3" id="KW-1185">Reference proteome</keyword>
<gene>
    <name evidence="2" type="ORF">DM860_010035</name>
</gene>
<accession>A0A328DA96</accession>
<evidence type="ECO:0000313" key="3">
    <source>
        <dbReference type="Proteomes" id="UP000249390"/>
    </source>
</evidence>
<reference evidence="2 3" key="1">
    <citation type="submission" date="2018-06" db="EMBL/GenBank/DDBJ databases">
        <title>The Genome of Cuscuta australis (Dodder) Provides Insight into the Evolution of Plant Parasitism.</title>
        <authorList>
            <person name="Liu H."/>
        </authorList>
    </citation>
    <scope>NUCLEOTIDE SEQUENCE [LARGE SCALE GENOMIC DNA]</scope>
    <source>
        <strain evidence="3">cv. Yunnan</strain>
        <tissue evidence="2">Vines</tissue>
    </source>
</reference>
<organism evidence="2 3">
    <name type="scientific">Cuscuta australis</name>
    <dbReference type="NCBI Taxonomy" id="267555"/>
    <lineage>
        <taxon>Eukaryota</taxon>
        <taxon>Viridiplantae</taxon>
        <taxon>Streptophyta</taxon>
        <taxon>Embryophyta</taxon>
        <taxon>Tracheophyta</taxon>
        <taxon>Spermatophyta</taxon>
        <taxon>Magnoliopsida</taxon>
        <taxon>eudicotyledons</taxon>
        <taxon>Gunneridae</taxon>
        <taxon>Pentapetalae</taxon>
        <taxon>asterids</taxon>
        <taxon>lamiids</taxon>
        <taxon>Solanales</taxon>
        <taxon>Convolvulaceae</taxon>
        <taxon>Cuscuteae</taxon>
        <taxon>Cuscuta</taxon>
        <taxon>Cuscuta subgen. Grammica</taxon>
        <taxon>Cuscuta sect. Cleistogrammica</taxon>
    </lineage>
</organism>
<feature type="region of interest" description="Disordered" evidence="1">
    <location>
        <begin position="34"/>
        <end position="87"/>
    </location>
</feature>